<dbReference type="InterPro" id="IPR036047">
    <property type="entry name" value="F-box-like_dom_sf"/>
</dbReference>
<dbReference type="SUPFAM" id="SSF81383">
    <property type="entry name" value="F-box domain"/>
    <property type="match status" value="1"/>
</dbReference>
<organism evidence="9 10">
    <name type="scientific">Scophthalmus maximus</name>
    <name type="common">Turbot</name>
    <name type="synonym">Psetta maxima</name>
    <dbReference type="NCBI Taxonomy" id="52904"/>
    <lineage>
        <taxon>Eukaryota</taxon>
        <taxon>Metazoa</taxon>
        <taxon>Chordata</taxon>
        <taxon>Craniata</taxon>
        <taxon>Vertebrata</taxon>
        <taxon>Euteleostomi</taxon>
        <taxon>Actinopterygii</taxon>
        <taxon>Neopterygii</taxon>
        <taxon>Teleostei</taxon>
        <taxon>Neoteleostei</taxon>
        <taxon>Acanthomorphata</taxon>
        <taxon>Carangaria</taxon>
        <taxon>Pleuronectiformes</taxon>
        <taxon>Pleuronectoidei</taxon>
        <taxon>Scophthalmidae</taxon>
        <taxon>Scophthalmus</taxon>
    </lineage>
</organism>
<proteinExistence type="predicted"/>
<dbReference type="CDD" id="cd22106">
    <property type="entry name" value="F-box_FBXO36"/>
    <property type="match status" value="1"/>
</dbReference>
<dbReference type="PRINTS" id="PR00405">
    <property type="entry name" value="REVINTRACTNG"/>
</dbReference>
<dbReference type="Proteomes" id="UP000438429">
    <property type="component" value="Unassembled WGS sequence"/>
</dbReference>
<dbReference type="FunFam" id="1.10.220.150:FF:000005">
    <property type="entry name" value="Arf-GAP domain and FG repeat-containing protein 1"/>
    <property type="match status" value="1"/>
</dbReference>
<dbReference type="GO" id="GO:0016020">
    <property type="term" value="C:membrane"/>
    <property type="evidence" value="ECO:0007669"/>
    <property type="project" value="TreeGrafter"/>
</dbReference>
<dbReference type="AlphaFoldDB" id="A0A6A4TVJ6"/>
<reference evidence="9 10" key="1">
    <citation type="submission" date="2019-06" db="EMBL/GenBank/DDBJ databases">
        <title>Draft genomes of female and male turbot (Scophthalmus maximus).</title>
        <authorList>
            <person name="Xu H."/>
            <person name="Xu X.-W."/>
            <person name="Shao C."/>
            <person name="Chen S."/>
        </authorList>
    </citation>
    <scope>NUCLEOTIDE SEQUENCE [LARGE SCALE GENOMIC DNA]</scope>
    <source>
        <strain evidence="9">Ysfricsl-2016a</strain>
        <tissue evidence="9">Blood</tissue>
    </source>
</reference>
<evidence type="ECO:0000256" key="4">
    <source>
        <dbReference type="ARBA" id="ARBA00022833"/>
    </source>
</evidence>
<dbReference type="Gene3D" id="1.10.220.150">
    <property type="entry name" value="Arf GTPase activating protein"/>
    <property type="match status" value="1"/>
</dbReference>
<dbReference type="SMART" id="SM00256">
    <property type="entry name" value="FBOX"/>
    <property type="match status" value="1"/>
</dbReference>
<dbReference type="PROSITE" id="PS50115">
    <property type="entry name" value="ARFGAP"/>
    <property type="match status" value="1"/>
</dbReference>
<dbReference type="GO" id="GO:0031410">
    <property type="term" value="C:cytoplasmic vesicle"/>
    <property type="evidence" value="ECO:0007669"/>
    <property type="project" value="TreeGrafter"/>
</dbReference>
<evidence type="ECO:0000256" key="1">
    <source>
        <dbReference type="ARBA" id="ARBA00022723"/>
    </source>
</evidence>
<feature type="domain" description="F-box" evidence="8">
    <location>
        <begin position="398"/>
        <end position="444"/>
    </location>
</feature>
<keyword evidence="2" id="KW-0677">Repeat</keyword>
<dbReference type="InterPro" id="IPR001810">
    <property type="entry name" value="F-box_dom"/>
</dbReference>
<evidence type="ECO:0000259" key="7">
    <source>
        <dbReference type="PROSITE" id="PS50115"/>
    </source>
</evidence>
<dbReference type="PROSITE" id="PS50181">
    <property type="entry name" value="FBOX"/>
    <property type="match status" value="1"/>
</dbReference>
<dbReference type="PANTHER" id="PTHR46134">
    <property type="entry name" value="DRONGO, ISOFORM F"/>
    <property type="match status" value="1"/>
</dbReference>
<comment type="caution">
    <text evidence="9">The sequence shown here is derived from an EMBL/GenBank/DDBJ whole genome shotgun (WGS) entry which is preliminary data.</text>
</comment>
<evidence type="ECO:0000256" key="5">
    <source>
        <dbReference type="PROSITE-ProRule" id="PRU00288"/>
    </source>
</evidence>
<dbReference type="GO" id="GO:0045109">
    <property type="term" value="P:intermediate filament organization"/>
    <property type="evidence" value="ECO:0007669"/>
    <property type="project" value="TreeGrafter"/>
</dbReference>
<evidence type="ECO:0000256" key="2">
    <source>
        <dbReference type="ARBA" id="ARBA00022737"/>
    </source>
</evidence>
<dbReference type="Gene3D" id="1.20.1280.50">
    <property type="match status" value="1"/>
</dbReference>
<accession>A0A6A4TVJ6</accession>
<dbReference type="SUPFAM" id="SSF57863">
    <property type="entry name" value="ArfGap/RecO-like zinc finger"/>
    <property type="match status" value="1"/>
</dbReference>
<dbReference type="EMBL" id="VEVO01000001">
    <property type="protein sequence ID" value="KAF0047174.1"/>
    <property type="molecule type" value="Genomic_DNA"/>
</dbReference>
<dbReference type="InterPro" id="IPR052248">
    <property type="entry name" value="Arf-GAP_FG-repeat_protein"/>
</dbReference>
<feature type="region of interest" description="Disordered" evidence="6">
    <location>
        <begin position="137"/>
        <end position="181"/>
    </location>
</feature>
<keyword evidence="3 5" id="KW-0863">Zinc-finger</keyword>
<keyword evidence="1" id="KW-0479">Metal-binding</keyword>
<dbReference type="GO" id="GO:0005096">
    <property type="term" value="F:GTPase activator activity"/>
    <property type="evidence" value="ECO:0007669"/>
    <property type="project" value="InterPro"/>
</dbReference>
<dbReference type="Pfam" id="PF01412">
    <property type="entry name" value="ArfGap"/>
    <property type="match status" value="1"/>
</dbReference>
<dbReference type="PANTHER" id="PTHR46134:SF5">
    <property type="entry name" value="ARFGAP WITH FG REPEATS 1B"/>
    <property type="match status" value="1"/>
</dbReference>
<dbReference type="InterPro" id="IPR038508">
    <property type="entry name" value="ArfGAP_dom_sf"/>
</dbReference>
<evidence type="ECO:0000259" key="8">
    <source>
        <dbReference type="PROSITE" id="PS50181"/>
    </source>
</evidence>
<evidence type="ECO:0000256" key="6">
    <source>
        <dbReference type="SAM" id="MobiDB-lite"/>
    </source>
</evidence>
<dbReference type="Pfam" id="PF00646">
    <property type="entry name" value="F-box"/>
    <property type="match status" value="1"/>
</dbReference>
<dbReference type="GO" id="GO:0001675">
    <property type="term" value="P:acrosome assembly"/>
    <property type="evidence" value="ECO:0007669"/>
    <property type="project" value="TreeGrafter"/>
</dbReference>
<feature type="compositionally biased region" description="Low complexity" evidence="6">
    <location>
        <begin position="137"/>
        <end position="154"/>
    </location>
</feature>
<dbReference type="GO" id="GO:0007289">
    <property type="term" value="P:spermatid nucleus differentiation"/>
    <property type="evidence" value="ECO:0007669"/>
    <property type="project" value="TreeGrafter"/>
</dbReference>
<sequence length="517" mass="56718">MATSAKRKQEETHLKMLREMTSLPANRKCFDCDQRGPTYVNMTVGSFVCTTCSGILRGLNPPHRVKSISMTTFTQQEIEFLQKHSNEVCKHIWLGLYDDRTSVVPDFREPQKVKEFLQEKYEKKRWYVPPDQARAVASVQASKSGSSASSTGSTPEVQPLKTLQLNKTPVRQSPGLGRSQAHSAALEKKFDLLSDLGGDIFAAPPTQAASSSNFANFAHFPSQSGGGVPIPTMSSAVPAQSQTGSRREDRYAALAELDNELSSSASPLQGNLFGAMLGSSPAQNPPVLPSMQPGFGGGNTVPSTNPFVAAAVAPEMANNPFQTNGRAPAAGRVVAMTTATLCYHGVLPPGPAVRDVWTRSPDQQELLPALCDQVTREVILVFGQRILPYVKALCEGHYGYLEQLSDTLLLRIISHLELEDVGQLGRTSRRFRQLCGSEEFWEQSVRQCCNTVSGEVASLALMVGWRNIFFTSKIQLQKMLSRRRLKAEEEQAAQVSDPDKKAEESPYESSRSKQTEY</sequence>
<feature type="domain" description="Arf-GAP" evidence="7">
    <location>
        <begin position="11"/>
        <end position="135"/>
    </location>
</feature>
<dbReference type="InterPro" id="IPR001164">
    <property type="entry name" value="ArfGAP_dom"/>
</dbReference>
<dbReference type="CDD" id="cd08857">
    <property type="entry name" value="ArfGap_AGFG1"/>
    <property type="match status" value="1"/>
</dbReference>
<feature type="region of interest" description="Disordered" evidence="6">
    <location>
        <begin position="488"/>
        <end position="517"/>
    </location>
</feature>
<keyword evidence="4" id="KW-0862">Zinc</keyword>
<name>A0A6A4TVJ6_SCOMX</name>
<feature type="compositionally biased region" description="Basic and acidic residues" evidence="6">
    <location>
        <begin position="497"/>
        <end position="517"/>
    </location>
</feature>
<feature type="compositionally biased region" description="Polar residues" evidence="6">
    <location>
        <begin position="161"/>
        <end position="171"/>
    </location>
</feature>
<gene>
    <name evidence="9" type="ORF">F2P81_000807</name>
</gene>
<evidence type="ECO:0000313" key="10">
    <source>
        <dbReference type="Proteomes" id="UP000438429"/>
    </source>
</evidence>
<evidence type="ECO:0000313" key="9">
    <source>
        <dbReference type="EMBL" id="KAF0047174.1"/>
    </source>
</evidence>
<dbReference type="InterPro" id="IPR037278">
    <property type="entry name" value="ARFGAP/RecO"/>
</dbReference>
<dbReference type="GO" id="GO:0008270">
    <property type="term" value="F:zinc ion binding"/>
    <property type="evidence" value="ECO:0007669"/>
    <property type="project" value="UniProtKB-KW"/>
</dbReference>
<protein>
    <recommendedName>
        <fullName evidence="11">Arf-GAP domain-containing protein</fullName>
    </recommendedName>
</protein>
<evidence type="ECO:0008006" key="11">
    <source>
        <dbReference type="Google" id="ProtNLM"/>
    </source>
</evidence>
<evidence type="ECO:0000256" key="3">
    <source>
        <dbReference type="ARBA" id="ARBA00022771"/>
    </source>
</evidence>
<dbReference type="SMART" id="SM00105">
    <property type="entry name" value="ArfGap"/>
    <property type="match status" value="1"/>
</dbReference>